<keyword evidence="3" id="KW-1185">Reference proteome</keyword>
<feature type="transmembrane region" description="Helical" evidence="1">
    <location>
        <begin position="559"/>
        <end position="584"/>
    </location>
</feature>
<name>A0A6G1IIM2_9PLEO</name>
<feature type="transmembrane region" description="Helical" evidence="1">
    <location>
        <begin position="14"/>
        <end position="37"/>
    </location>
</feature>
<dbReference type="Proteomes" id="UP000799291">
    <property type="component" value="Unassembled WGS sequence"/>
</dbReference>
<gene>
    <name evidence="2" type="ORF">K458DRAFT_436235</name>
</gene>
<reference evidence="2" key="1">
    <citation type="journal article" date="2020" name="Stud. Mycol.">
        <title>101 Dothideomycetes genomes: a test case for predicting lifestyles and emergence of pathogens.</title>
        <authorList>
            <person name="Haridas S."/>
            <person name="Albert R."/>
            <person name="Binder M."/>
            <person name="Bloem J."/>
            <person name="Labutti K."/>
            <person name="Salamov A."/>
            <person name="Andreopoulos B."/>
            <person name="Baker S."/>
            <person name="Barry K."/>
            <person name="Bills G."/>
            <person name="Bluhm B."/>
            <person name="Cannon C."/>
            <person name="Castanera R."/>
            <person name="Culley D."/>
            <person name="Daum C."/>
            <person name="Ezra D."/>
            <person name="Gonzalez J."/>
            <person name="Henrissat B."/>
            <person name="Kuo A."/>
            <person name="Liang C."/>
            <person name="Lipzen A."/>
            <person name="Lutzoni F."/>
            <person name="Magnuson J."/>
            <person name="Mondo S."/>
            <person name="Nolan M."/>
            <person name="Ohm R."/>
            <person name="Pangilinan J."/>
            <person name="Park H.-J."/>
            <person name="Ramirez L."/>
            <person name="Alfaro M."/>
            <person name="Sun H."/>
            <person name="Tritt A."/>
            <person name="Yoshinaga Y."/>
            <person name="Zwiers L.-H."/>
            <person name="Turgeon B."/>
            <person name="Goodwin S."/>
            <person name="Spatafora J."/>
            <person name="Crous P."/>
            <person name="Grigoriev I."/>
        </authorList>
    </citation>
    <scope>NUCLEOTIDE SEQUENCE</scope>
    <source>
        <strain evidence="2">CBS 122367</strain>
    </source>
</reference>
<keyword evidence="1" id="KW-1133">Transmembrane helix</keyword>
<protein>
    <submittedName>
        <fullName evidence="2">Uncharacterized protein</fullName>
    </submittedName>
</protein>
<feature type="transmembrane region" description="Helical" evidence="1">
    <location>
        <begin position="167"/>
        <end position="185"/>
    </location>
</feature>
<feature type="transmembrane region" description="Helical" evidence="1">
    <location>
        <begin position="84"/>
        <end position="107"/>
    </location>
</feature>
<evidence type="ECO:0000313" key="3">
    <source>
        <dbReference type="Proteomes" id="UP000799291"/>
    </source>
</evidence>
<keyword evidence="1" id="KW-0472">Membrane</keyword>
<dbReference type="EMBL" id="MU005617">
    <property type="protein sequence ID" value="KAF2677830.1"/>
    <property type="molecule type" value="Genomic_DNA"/>
</dbReference>
<evidence type="ECO:0000313" key="2">
    <source>
        <dbReference type="EMBL" id="KAF2677830.1"/>
    </source>
</evidence>
<organism evidence="2 3">
    <name type="scientific">Lentithecium fluviatile CBS 122367</name>
    <dbReference type="NCBI Taxonomy" id="1168545"/>
    <lineage>
        <taxon>Eukaryota</taxon>
        <taxon>Fungi</taxon>
        <taxon>Dikarya</taxon>
        <taxon>Ascomycota</taxon>
        <taxon>Pezizomycotina</taxon>
        <taxon>Dothideomycetes</taxon>
        <taxon>Pleosporomycetidae</taxon>
        <taxon>Pleosporales</taxon>
        <taxon>Massarineae</taxon>
        <taxon>Lentitheciaceae</taxon>
        <taxon>Lentithecium</taxon>
    </lineage>
</organism>
<accession>A0A6G1IIM2</accession>
<keyword evidence="1" id="KW-0812">Transmembrane</keyword>
<evidence type="ECO:0000256" key="1">
    <source>
        <dbReference type="SAM" id="Phobius"/>
    </source>
</evidence>
<dbReference type="AlphaFoldDB" id="A0A6G1IIM2"/>
<sequence>MHLAISRSPHTRKIVLHCLLVTTPMLASSLVILYIVYTNLTTSDCPSAELCPGPAFINTTSKAFYYVDFPAARLAFISSWSSTVSFALVGFLMAIAAYVNAAALLAASERGEEDELPSPHQMSLLLRVLNAELMVLWDLAVSKIKKVFWTREKNDLSVEPIKRTSPILGASIMIFLAGIILSLLVQAADVYFHIAAESVEFVQVQELPSVAHHYSRGLAPWCLDRPDQGPLGPKKFWGCAITAQAAPYNNATSIAPTNATIIQDLKNSVSDQHQILNFTDEGNVSYAVIAPANVGSDQDWKASSFAVSTTCSVITENACNVSDPITNASDGQGSPIMLVPFVCTKNRTGIDISGNLTSHNTKTHMLNFHKYASESPPFLATAMKTPTGLSPSEIMKSIQDDDANEVFSNPWQALVTRKIPFALQGDFENLPLSFRNDSRVWKHNLLGAFTLMFCNVTVWDVIYTTSGGQVTALIKSPSNGSTAGISSMSGTRFLGTLANVFQDASTGPESRSSPSAFISSFQLAISKAYSYPLASQMSSRPSLQAQVRTSKVITRLPVAALWFLVVANLGFAALGTTLAVWALMKAKPDVHQVHIRLGVSGLAAALFDREQFERSADADEKLFEETNIQGAAAVKRVGIVRTNTGGSSFAIYPLQGRIEEERAMQRRYFGSMIR</sequence>
<dbReference type="OrthoDB" id="3344043at2759"/>
<proteinExistence type="predicted"/>